<organism evidence="2 3">
    <name type="scientific">Trichonephila clavata</name>
    <name type="common">Joro spider</name>
    <name type="synonym">Nephila clavata</name>
    <dbReference type="NCBI Taxonomy" id="2740835"/>
    <lineage>
        <taxon>Eukaryota</taxon>
        <taxon>Metazoa</taxon>
        <taxon>Ecdysozoa</taxon>
        <taxon>Arthropoda</taxon>
        <taxon>Chelicerata</taxon>
        <taxon>Arachnida</taxon>
        <taxon>Araneae</taxon>
        <taxon>Araneomorphae</taxon>
        <taxon>Entelegynae</taxon>
        <taxon>Araneoidea</taxon>
        <taxon>Nephilidae</taxon>
        <taxon>Trichonephila</taxon>
    </lineage>
</organism>
<evidence type="ECO:0000313" key="3">
    <source>
        <dbReference type="Proteomes" id="UP000887116"/>
    </source>
</evidence>
<gene>
    <name evidence="2" type="ORF">TNCT_670531</name>
</gene>
<sequence>MDPFTNKGTVQDAHSKKSYTKQATSEDQVPRFDITGQPFRSHPAAVPFIIQQSCVFNVCWTTEDLFRITMQCFKSLDTMELVFQQCMSSINKQCSTVHGQQDTFSEQKMHPSHNKQWFKTVHGIL</sequence>
<accession>A0A8X6L2W9</accession>
<dbReference type="AlphaFoldDB" id="A0A8X6L2W9"/>
<keyword evidence="3" id="KW-1185">Reference proteome</keyword>
<dbReference type="Proteomes" id="UP000887116">
    <property type="component" value="Unassembled WGS sequence"/>
</dbReference>
<comment type="caution">
    <text evidence="2">The sequence shown here is derived from an EMBL/GenBank/DDBJ whole genome shotgun (WGS) entry which is preliminary data.</text>
</comment>
<protein>
    <submittedName>
        <fullName evidence="2">Uncharacterized protein</fullName>
    </submittedName>
</protein>
<name>A0A8X6L2W9_TRICU</name>
<dbReference type="EMBL" id="BMAO01033772">
    <property type="protein sequence ID" value="GFQ91788.1"/>
    <property type="molecule type" value="Genomic_DNA"/>
</dbReference>
<proteinExistence type="predicted"/>
<feature type="region of interest" description="Disordered" evidence="1">
    <location>
        <begin position="1"/>
        <end position="36"/>
    </location>
</feature>
<reference evidence="2" key="1">
    <citation type="submission" date="2020-07" db="EMBL/GenBank/DDBJ databases">
        <title>Multicomponent nature underlies the extraordinary mechanical properties of spider dragline silk.</title>
        <authorList>
            <person name="Kono N."/>
            <person name="Nakamura H."/>
            <person name="Mori M."/>
            <person name="Yoshida Y."/>
            <person name="Ohtoshi R."/>
            <person name="Malay A.D."/>
            <person name="Moran D.A.P."/>
            <person name="Tomita M."/>
            <person name="Numata K."/>
            <person name="Arakawa K."/>
        </authorList>
    </citation>
    <scope>NUCLEOTIDE SEQUENCE</scope>
</reference>
<evidence type="ECO:0000313" key="2">
    <source>
        <dbReference type="EMBL" id="GFQ91788.1"/>
    </source>
</evidence>
<evidence type="ECO:0000256" key="1">
    <source>
        <dbReference type="SAM" id="MobiDB-lite"/>
    </source>
</evidence>